<dbReference type="Proteomes" id="UP000075391">
    <property type="component" value="Unassembled WGS sequence"/>
</dbReference>
<accession>A0A150WKP7</accession>
<keyword evidence="1" id="KW-0732">Signal</keyword>
<feature type="chain" id="PRO_5007573105" description="C-type lysozyme inhibitor domain-containing protein" evidence="1">
    <location>
        <begin position="22"/>
        <end position="102"/>
    </location>
</feature>
<reference evidence="2 3" key="1">
    <citation type="submission" date="2016-03" db="EMBL/GenBank/DDBJ databases">
        <authorList>
            <person name="Ploux O."/>
        </authorList>
    </citation>
    <scope>NUCLEOTIDE SEQUENCE [LARGE SCALE GENOMIC DNA]</scope>
    <source>
        <strain evidence="2 3">BER2</strain>
    </source>
</reference>
<comment type="caution">
    <text evidence="2">The sequence shown here is derived from an EMBL/GenBank/DDBJ whole genome shotgun (WGS) entry which is preliminary data.</text>
</comment>
<protein>
    <recommendedName>
        <fullName evidence="4">C-type lysozyme inhibitor domain-containing protein</fullName>
    </recommendedName>
</protein>
<name>A0A150WKP7_BDEBC</name>
<proteinExistence type="predicted"/>
<evidence type="ECO:0000313" key="3">
    <source>
        <dbReference type="Proteomes" id="UP000075391"/>
    </source>
</evidence>
<dbReference type="OrthoDB" id="9895304at2"/>
<dbReference type="AlphaFoldDB" id="A0A150WKP7"/>
<evidence type="ECO:0008006" key="4">
    <source>
        <dbReference type="Google" id="ProtNLM"/>
    </source>
</evidence>
<evidence type="ECO:0000313" key="2">
    <source>
        <dbReference type="EMBL" id="KYG64395.1"/>
    </source>
</evidence>
<sequence length="102" mass="11243">MILRSLVIASLLIAASSSASARLHRFKEGGGDQSFLFKCTDTNKSLTVLGLRDSSEEIEILIFWQDQLVHHGTGQMSEDRKALFADGLVLDLSFLNCTRGSR</sequence>
<feature type="signal peptide" evidence="1">
    <location>
        <begin position="1"/>
        <end position="21"/>
    </location>
</feature>
<evidence type="ECO:0000256" key="1">
    <source>
        <dbReference type="SAM" id="SignalP"/>
    </source>
</evidence>
<gene>
    <name evidence="2" type="ORF">AZI85_02945</name>
</gene>
<dbReference type="RefSeq" id="WP_063243388.1">
    <property type="nucleotide sequence ID" value="NZ_LUKF01000012.1"/>
</dbReference>
<dbReference type="EMBL" id="LUKF01000012">
    <property type="protein sequence ID" value="KYG64395.1"/>
    <property type="molecule type" value="Genomic_DNA"/>
</dbReference>
<organism evidence="2 3">
    <name type="scientific">Bdellovibrio bacteriovorus</name>
    <dbReference type="NCBI Taxonomy" id="959"/>
    <lineage>
        <taxon>Bacteria</taxon>
        <taxon>Pseudomonadati</taxon>
        <taxon>Bdellovibrionota</taxon>
        <taxon>Bdellovibrionia</taxon>
        <taxon>Bdellovibrionales</taxon>
        <taxon>Pseudobdellovibrionaceae</taxon>
        <taxon>Bdellovibrio</taxon>
    </lineage>
</organism>